<dbReference type="InterPro" id="IPR011991">
    <property type="entry name" value="ArsR-like_HTH"/>
</dbReference>
<dbReference type="PANTHER" id="PTHR38600:SF2">
    <property type="entry name" value="SLL0088 PROTEIN"/>
    <property type="match status" value="1"/>
</dbReference>
<accession>A0A6N9YMY3</accession>
<evidence type="ECO:0000313" key="3">
    <source>
        <dbReference type="Proteomes" id="UP000469185"/>
    </source>
</evidence>
<dbReference type="EMBL" id="JAAGOB010000006">
    <property type="protein sequence ID" value="NED96209.1"/>
    <property type="molecule type" value="Genomic_DNA"/>
</dbReference>
<organism evidence="2 3">
    <name type="scientific">Phytoactinopolyspora alkaliphila</name>
    <dbReference type="NCBI Taxonomy" id="1783498"/>
    <lineage>
        <taxon>Bacteria</taxon>
        <taxon>Bacillati</taxon>
        <taxon>Actinomycetota</taxon>
        <taxon>Actinomycetes</taxon>
        <taxon>Jiangellales</taxon>
        <taxon>Jiangellaceae</taxon>
        <taxon>Phytoactinopolyspora</taxon>
    </lineage>
</organism>
<reference evidence="2 3" key="1">
    <citation type="submission" date="2020-02" db="EMBL/GenBank/DDBJ databases">
        <authorList>
            <person name="Li X.-J."/>
            <person name="Feng X.-M."/>
        </authorList>
    </citation>
    <scope>NUCLEOTIDE SEQUENCE [LARGE SCALE GENOMIC DNA]</scope>
    <source>
        <strain evidence="2 3">CGMCC 4.7225</strain>
    </source>
</reference>
<dbReference type="SUPFAM" id="SSF46785">
    <property type="entry name" value="Winged helix' DNA-binding domain"/>
    <property type="match status" value="1"/>
</dbReference>
<dbReference type="PROSITE" id="PS50987">
    <property type="entry name" value="HTH_ARSR_2"/>
    <property type="match status" value="1"/>
</dbReference>
<dbReference type="InterPro" id="IPR036390">
    <property type="entry name" value="WH_DNA-bd_sf"/>
</dbReference>
<dbReference type="PANTHER" id="PTHR38600">
    <property type="entry name" value="TRANSCRIPTIONAL REGULATORY PROTEIN"/>
    <property type="match status" value="1"/>
</dbReference>
<dbReference type="Proteomes" id="UP000469185">
    <property type="component" value="Unassembled WGS sequence"/>
</dbReference>
<dbReference type="Pfam" id="PF12840">
    <property type="entry name" value="HTH_20"/>
    <property type="match status" value="1"/>
</dbReference>
<feature type="domain" description="HTH arsR-type" evidence="1">
    <location>
        <begin position="6"/>
        <end position="104"/>
    </location>
</feature>
<comment type="caution">
    <text evidence="2">The sequence shown here is derived from an EMBL/GenBank/DDBJ whole genome shotgun (WGS) entry which is preliminary data.</text>
</comment>
<evidence type="ECO:0000259" key="1">
    <source>
        <dbReference type="PROSITE" id="PS50987"/>
    </source>
</evidence>
<evidence type="ECO:0000313" key="2">
    <source>
        <dbReference type="EMBL" id="NED96209.1"/>
    </source>
</evidence>
<dbReference type="NCBIfam" id="NF033788">
    <property type="entry name" value="HTH_metalloreg"/>
    <property type="match status" value="1"/>
</dbReference>
<dbReference type="AlphaFoldDB" id="A0A6N9YMY3"/>
<dbReference type="InterPro" id="IPR036388">
    <property type="entry name" value="WH-like_DNA-bd_sf"/>
</dbReference>
<dbReference type="GO" id="GO:0003700">
    <property type="term" value="F:DNA-binding transcription factor activity"/>
    <property type="evidence" value="ECO:0007669"/>
    <property type="project" value="InterPro"/>
</dbReference>
<name>A0A6N9YMY3_9ACTN</name>
<dbReference type="InterPro" id="IPR001845">
    <property type="entry name" value="HTH_ArsR_DNA-bd_dom"/>
</dbReference>
<dbReference type="Gene3D" id="1.10.10.10">
    <property type="entry name" value="Winged helix-like DNA-binding domain superfamily/Winged helix DNA-binding domain"/>
    <property type="match status" value="1"/>
</dbReference>
<dbReference type="CDD" id="cd00090">
    <property type="entry name" value="HTH_ARSR"/>
    <property type="match status" value="1"/>
</dbReference>
<gene>
    <name evidence="2" type="ORF">G1H11_12900</name>
</gene>
<proteinExistence type="predicted"/>
<sequence>MARTPAPSAPSATEHAVFLALADDTRRELLERLVRHGAISASALARDLPITRQAVGKHLDTLQRARLVRAHKTGREVRYEPQLAPLRHASTWMDGLARQWDDRLGRLASLAETGTVTPGDEPST</sequence>
<protein>
    <submittedName>
        <fullName evidence="2">Winged helix-turn-helix transcriptional regulator</fullName>
    </submittedName>
</protein>
<dbReference type="SMART" id="SM00418">
    <property type="entry name" value="HTH_ARSR"/>
    <property type="match status" value="1"/>
</dbReference>
<keyword evidence="3" id="KW-1185">Reference proteome</keyword>